<dbReference type="FunFam" id="1.10.510.10:FF:000183">
    <property type="entry name" value="Serine/threonine-protein kinase hal4"/>
    <property type="match status" value="1"/>
</dbReference>
<dbReference type="InterPro" id="IPR017441">
    <property type="entry name" value="Protein_kinase_ATP_BS"/>
</dbReference>
<comment type="catalytic activity">
    <reaction evidence="8">
        <text>L-seryl-[protein] + ATP = O-phospho-L-seryl-[protein] + ADP + H(+)</text>
        <dbReference type="Rhea" id="RHEA:17989"/>
        <dbReference type="Rhea" id="RHEA-COMP:9863"/>
        <dbReference type="Rhea" id="RHEA-COMP:11604"/>
        <dbReference type="ChEBI" id="CHEBI:15378"/>
        <dbReference type="ChEBI" id="CHEBI:29999"/>
        <dbReference type="ChEBI" id="CHEBI:30616"/>
        <dbReference type="ChEBI" id="CHEBI:83421"/>
        <dbReference type="ChEBI" id="CHEBI:456216"/>
        <dbReference type="EC" id="2.7.11.1"/>
    </reaction>
</comment>
<feature type="region of interest" description="Disordered" evidence="12">
    <location>
        <begin position="18"/>
        <end position="61"/>
    </location>
</feature>
<evidence type="ECO:0000256" key="10">
    <source>
        <dbReference type="PROSITE-ProRule" id="PRU10141"/>
    </source>
</evidence>
<feature type="domain" description="Protein kinase" evidence="13">
    <location>
        <begin position="174"/>
        <end position="445"/>
    </location>
</feature>
<gene>
    <name evidence="14" type="ORF">B9G98_02627</name>
</gene>
<dbReference type="InterPro" id="IPR000719">
    <property type="entry name" value="Prot_kinase_dom"/>
</dbReference>
<evidence type="ECO:0000256" key="2">
    <source>
        <dbReference type="ARBA" id="ARBA00022527"/>
    </source>
</evidence>
<evidence type="ECO:0000256" key="8">
    <source>
        <dbReference type="ARBA" id="ARBA00048679"/>
    </source>
</evidence>
<feature type="compositionally biased region" description="Polar residues" evidence="12">
    <location>
        <begin position="18"/>
        <end position="39"/>
    </location>
</feature>
<keyword evidence="4 10" id="KW-0547">Nucleotide-binding</keyword>
<dbReference type="PROSITE" id="PS50011">
    <property type="entry name" value="PROTEIN_KINASE_DOM"/>
    <property type="match status" value="1"/>
</dbReference>
<comment type="caution">
    <text evidence="14">The sequence shown here is derived from an EMBL/GenBank/DDBJ whole genome shotgun (WGS) entry which is preliminary data.</text>
</comment>
<name>A0A2T0FJ80_9ASCO</name>
<evidence type="ECO:0000259" key="13">
    <source>
        <dbReference type="PROSITE" id="PS50011"/>
    </source>
</evidence>
<evidence type="ECO:0000256" key="3">
    <source>
        <dbReference type="ARBA" id="ARBA00022679"/>
    </source>
</evidence>
<dbReference type="PROSITE" id="PS00108">
    <property type="entry name" value="PROTEIN_KINASE_ST"/>
    <property type="match status" value="1"/>
</dbReference>
<evidence type="ECO:0000256" key="5">
    <source>
        <dbReference type="ARBA" id="ARBA00022777"/>
    </source>
</evidence>
<proteinExistence type="inferred from homology"/>
<dbReference type="GO" id="GO:0005524">
    <property type="term" value="F:ATP binding"/>
    <property type="evidence" value="ECO:0007669"/>
    <property type="project" value="UniProtKB-UniRule"/>
</dbReference>
<reference evidence="14 15" key="1">
    <citation type="submission" date="2017-04" db="EMBL/GenBank/DDBJ databases">
        <title>Genome sequencing of [Candida] sorbophila.</title>
        <authorList>
            <person name="Ahn J.O."/>
        </authorList>
    </citation>
    <scope>NUCLEOTIDE SEQUENCE [LARGE SCALE GENOMIC DNA]</scope>
    <source>
        <strain evidence="14 15">DS02</strain>
    </source>
</reference>
<dbReference type="Gene3D" id="1.10.510.10">
    <property type="entry name" value="Transferase(Phosphotransferase) domain 1"/>
    <property type="match status" value="1"/>
</dbReference>
<evidence type="ECO:0000256" key="6">
    <source>
        <dbReference type="ARBA" id="ARBA00022840"/>
    </source>
</evidence>
<dbReference type="OrthoDB" id="6513151at2759"/>
<accession>A0A2T0FJ80</accession>
<dbReference type="GeneID" id="36516375"/>
<dbReference type="PANTHER" id="PTHR24343">
    <property type="entry name" value="SERINE/THREONINE KINASE"/>
    <property type="match status" value="1"/>
</dbReference>
<evidence type="ECO:0000256" key="11">
    <source>
        <dbReference type="RuleBase" id="RU000304"/>
    </source>
</evidence>
<evidence type="ECO:0000313" key="14">
    <source>
        <dbReference type="EMBL" id="PRT55007.1"/>
    </source>
</evidence>
<evidence type="ECO:0000256" key="7">
    <source>
        <dbReference type="ARBA" id="ARBA00047899"/>
    </source>
</evidence>
<dbReference type="RefSeq" id="XP_024664952.1">
    <property type="nucleotide sequence ID" value="XM_024809184.1"/>
</dbReference>
<dbReference type="GO" id="GO:0005829">
    <property type="term" value="C:cytosol"/>
    <property type="evidence" value="ECO:0007669"/>
    <property type="project" value="TreeGrafter"/>
</dbReference>
<evidence type="ECO:0000313" key="15">
    <source>
        <dbReference type="Proteomes" id="UP000238350"/>
    </source>
</evidence>
<dbReference type="CDD" id="cd13994">
    <property type="entry name" value="STKc_HAL4_like"/>
    <property type="match status" value="1"/>
</dbReference>
<dbReference type="EMBL" id="NDIQ01000021">
    <property type="protein sequence ID" value="PRT55007.1"/>
    <property type="molecule type" value="Genomic_DNA"/>
</dbReference>
<keyword evidence="2 11" id="KW-0723">Serine/threonine-protein kinase</keyword>
<evidence type="ECO:0000256" key="4">
    <source>
        <dbReference type="ARBA" id="ARBA00022741"/>
    </source>
</evidence>
<keyword evidence="15" id="KW-1185">Reference proteome</keyword>
<dbReference type="InterPro" id="IPR008271">
    <property type="entry name" value="Ser/Thr_kinase_AS"/>
</dbReference>
<comment type="catalytic activity">
    <reaction evidence="7">
        <text>L-threonyl-[protein] + ATP = O-phospho-L-threonyl-[protein] + ADP + H(+)</text>
        <dbReference type="Rhea" id="RHEA:46608"/>
        <dbReference type="Rhea" id="RHEA-COMP:11060"/>
        <dbReference type="Rhea" id="RHEA-COMP:11605"/>
        <dbReference type="ChEBI" id="CHEBI:15378"/>
        <dbReference type="ChEBI" id="CHEBI:30013"/>
        <dbReference type="ChEBI" id="CHEBI:30616"/>
        <dbReference type="ChEBI" id="CHEBI:61977"/>
        <dbReference type="ChEBI" id="CHEBI:456216"/>
        <dbReference type="EC" id="2.7.11.1"/>
    </reaction>
</comment>
<feature type="binding site" evidence="10">
    <location>
        <position position="208"/>
    </location>
    <ligand>
        <name>ATP</name>
        <dbReference type="ChEBI" id="CHEBI:30616"/>
    </ligand>
</feature>
<dbReference type="InterPro" id="IPR011009">
    <property type="entry name" value="Kinase-like_dom_sf"/>
</dbReference>
<keyword evidence="3" id="KW-0808">Transferase</keyword>
<dbReference type="GO" id="GO:0030003">
    <property type="term" value="P:intracellular monoatomic cation homeostasis"/>
    <property type="evidence" value="ECO:0007669"/>
    <property type="project" value="UniProtKB-ARBA"/>
</dbReference>
<feature type="compositionally biased region" description="Basic and acidic residues" evidence="12">
    <location>
        <begin position="42"/>
        <end position="51"/>
    </location>
</feature>
<keyword evidence="5 14" id="KW-0418">Kinase</keyword>
<dbReference type="SUPFAM" id="SSF56112">
    <property type="entry name" value="Protein kinase-like (PK-like)"/>
    <property type="match status" value="1"/>
</dbReference>
<dbReference type="SMART" id="SM00220">
    <property type="entry name" value="S_TKc"/>
    <property type="match status" value="1"/>
</dbReference>
<organism evidence="14 15">
    <name type="scientific">Wickerhamiella sorbophila</name>
    <dbReference type="NCBI Taxonomy" id="45607"/>
    <lineage>
        <taxon>Eukaryota</taxon>
        <taxon>Fungi</taxon>
        <taxon>Dikarya</taxon>
        <taxon>Ascomycota</taxon>
        <taxon>Saccharomycotina</taxon>
        <taxon>Dipodascomycetes</taxon>
        <taxon>Dipodascales</taxon>
        <taxon>Trichomonascaceae</taxon>
        <taxon>Wickerhamiella</taxon>
    </lineage>
</organism>
<dbReference type="Proteomes" id="UP000238350">
    <property type="component" value="Unassembled WGS sequence"/>
</dbReference>
<protein>
    <recommendedName>
        <fullName evidence="1">non-specific serine/threonine protein kinase</fullName>
        <ecNumber evidence="1">2.7.11.1</ecNumber>
    </recommendedName>
    <alternativeName>
        <fullName evidence="9">Halotolerance protein 4</fullName>
    </alternativeName>
</protein>
<keyword evidence="6 10" id="KW-0067">ATP-binding</keyword>
<dbReference type="GO" id="GO:0004674">
    <property type="term" value="F:protein serine/threonine kinase activity"/>
    <property type="evidence" value="ECO:0007669"/>
    <property type="project" value="UniProtKB-KW"/>
</dbReference>
<dbReference type="PROSITE" id="PS00107">
    <property type="entry name" value="PROTEIN_KINASE_ATP"/>
    <property type="match status" value="1"/>
</dbReference>
<evidence type="ECO:0000256" key="9">
    <source>
        <dbReference type="ARBA" id="ARBA00078109"/>
    </source>
</evidence>
<dbReference type="PANTHER" id="PTHR24343:SF558">
    <property type="entry name" value="PROTEIN KINASE DOMAIN-CONTAINING PROTEIN"/>
    <property type="match status" value="1"/>
</dbReference>
<dbReference type="EC" id="2.7.11.1" evidence="1"/>
<evidence type="ECO:0000256" key="1">
    <source>
        <dbReference type="ARBA" id="ARBA00012513"/>
    </source>
</evidence>
<dbReference type="STRING" id="45607.A0A2T0FJ80"/>
<sequence length="490" mass="55132">MGKLRKIFAPEVHLPSVEPSQYYSETESSQFDDTASIPSQRGGRDSRERTPQRTSSLVGRHPRFELIDLQVGEKVVHSHRHHLKTTRRQEKLGRMLKDLISRHKEASDSDDEGTEMDAQAAAGVQMVASSTDSPTLLSTLLQELHQDKDHRDPGVVLESLLNAREQARSADRYGRVSNVVGKGSFGVVRVAHRASPVDRNKRLLFAVKEYRRNANESDNAFHKRLAAEFCLSSSLHHLNIIETLDLIRDGKNGSCGVMEYCAGGDLYSLVVVAGQLERKEADCFFKQMVRGITFMHEMGVAHRDLKPENILLTSCGCVKITDFGNAECFRMAWESEVHLSSNIAGSGPYIAPEEYQDDEFDPRAVDVWAVGVIYMAMRTGRHLWHEARTDDSFYRQYLKDRKNKAGYEPIEDLESEKCRNVIYSVLDPRAGRRLTARQVLHSEWGREIVVCEAGDANKSPRDPHPHLDAAAVTAPLEKLQIASDIARTEV</sequence>
<comment type="similarity">
    <text evidence="11">Belongs to the protein kinase superfamily.</text>
</comment>
<dbReference type="Pfam" id="PF00069">
    <property type="entry name" value="Pkinase"/>
    <property type="match status" value="1"/>
</dbReference>
<evidence type="ECO:0000256" key="12">
    <source>
        <dbReference type="SAM" id="MobiDB-lite"/>
    </source>
</evidence>
<dbReference type="AlphaFoldDB" id="A0A2T0FJ80"/>